<organism evidence="3 4">
    <name type="scientific">Euphydryas editha</name>
    <name type="common">Edith's checkerspot</name>
    <dbReference type="NCBI Taxonomy" id="104508"/>
    <lineage>
        <taxon>Eukaryota</taxon>
        <taxon>Metazoa</taxon>
        <taxon>Ecdysozoa</taxon>
        <taxon>Arthropoda</taxon>
        <taxon>Hexapoda</taxon>
        <taxon>Insecta</taxon>
        <taxon>Pterygota</taxon>
        <taxon>Neoptera</taxon>
        <taxon>Endopterygota</taxon>
        <taxon>Lepidoptera</taxon>
        <taxon>Glossata</taxon>
        <taxon>Ditrysia</taxon>
        <taxon>Papilionoidea</taxon>
        <taxon>Nymphalidae</taxon>
        <taxon>Nymphalinae</taxon>
        <taxon>Euphydryas</taxon>
    </lineage>
</organism>
<dbReference type="PANTHER" id="PTHR21301:SF11">
    <property type="entry name" value="GIY-YIG DOMAIN-CONTAINING PROTEIN"/>
    <property type="match status" value="1"/>
</dbReference>
<gene>
    <name evidence="3" type="ORF">EEDITHA_LOCUS6789</name>
</gene>
<accession>A0AAU9TTD7</accession>
<reference evidence="3" key="1">
    <citation type="submission" date="2022-03" db="EMBL/GenBank/DDBJ databases">
        <authorList>
            <person name="Tunstrom K."/>
        </authorList>
    </citation>
    <scope>NUCLEOTIDE SEQUENCE</scope>
</reference>
<proteinExistence type="predicted"/>
<dbReference type="AlphaFoldDB" id="A0AAU9TTD7"/>
<dbReference type="Pfam" id="PF26215">
    <property type="entry name" value="HTH_animal"/>
    <property type="match status" value="1"/>
</dbReference>
<feature type="domain" description="Helix-turn-helix" evidence="2">
    <location>
        <begin position="56"/>
        <end position="101"/>
    </location>
</feature>
<keyword evidence="4" id="KW-1185">Reference proteome</keyword>
<evidence type="ECO:0000313" key="4">
    <source>
        <dbReference type="Proteomes" id="UP001153954"/>
    </source>
</evidence>
<evidence type="ECO:0000259" key="2">
    <source>
        <dbReference type="Pfam" id="PF26215"/>
    </source>
</evidence>
<dbReference type="PANTHER" id="PTHR21301">
    <property type="entry name" value="REVERSE TRANSCRIPTASE"/>
    <property type="match status" value="1"/>
</dbReference>
<comment type="caution">
    <text evidence="3">The sequence shown here is derived from an EMBL/GenBank/DDBJ whole genome shotgun (WGS) entry which is preliminary data.</text>
</comment>
<evidence type="ECO:0000256" key="1">
    <source>
        <dbReference type="SAM" id="MobiDB-lite"/>
    </source>
</evidence>
<protein>
    <recommendedName>
        <fullName evidence="2">Helix-turn-helix domain-containing protein</fullName>
    </recommendedName>
</protein>
<dbReference type="InterPro" id="IPR058912">
    <property type="entry name" value="HTH_animal"/>
</dbReference>
<feature type="region of interest" description="Disordered" evidence="1">
    <location>
        <begin position="251"/>
        <end position="271"/>
    </location>
</feature>
<name>A0AAU9TTD7_EUPED</name>
<dbReference type="Proteomes" id="UP001153954">
    <property type="component" value="Unassembled WGS sequence"/>
</dbReference>
<feature type="compositionally biased region" description="Polar residues" evidence="1">
    <location>
        <begin position="254"/>
        <end position="271"/>
    </location>
</feature>
<dbReference type="EMBL" id="CAKOGL010000010">
    <property type="protein sequence ID" value="CAH2090874.1"/>
    <property type="molecule type" value="Genomic_DNA"/>
</dbReference>
<sequence length="271" mass="31715">MVGEKEHLNSINNNIQFTMELEANNTLAFLDVLIIRNPDHSLSHYVYRKSTHTNKYLNGASHHHPRQLSAVGLSLFQRARGICDEKHPDAELQHIKQVLRDDKFRTPRQRHRSRRKKTATVERQPAVLPYVKGVTDKIGYILKRASIKTYYKPPTKIRQTKWSIETRIKEHIADIKHQRSTKSAVYQHTQQGANHYIRFDKPQIFAKEHRFLPRVIREAIEIKKHPNFNREDGWNVPSAWEPVLKLIEPKENKNTAQLPDTTSSFCVNRNG</sequence>
<evidence type="ECO:0000313" key="3">
    <source>
        <dbReference type="EMBL" id="CAH2090874.1"/>
    </source>
</evidence>